<keyword evidence="1" id="KW-0732">Signal</keyword>
<comment type="caution">
    <text evidence="2">The sequence shown here is derived from an EMBL/GenBank/DDBJ whole genome shotgun (WGS) entry which is preliminary data.</text>
</comment>
<evidence type="ECO:0008006" key="4">
    <source>
        <dbReference type="Google" id="ProtNLM"/>
    </source>
</evidence>
<dbReference type="EMBL" id="WEGI01000015">
    <property type="protein sequence ID" value="MQY30819.1"/>
    <property type="molecule type" value="Genomic_DNA"/>
</dbReference>
<sequence length="147" mass="13922">MLSLRGFGSVGGRLQVGSALAAMVAAGIVALSGPGVAHAATTSVTVSGRASTACPATVTATVSGVNLAANGGSPGAVLFGDGAATLGIVLATVQSTTPTGATVVAAFEWHPATTGTHVLTAVYSGDSSGDHTTVEVGTGINLGSVCL</sequence>
<dbReference type="AlphaFoldDB" id="A0A7K0DYD9"/>
<proteinExistence type="predicted"/>
<evidence type="ECO:0000256" key="1">
    <source>
        <dbReference type="SAM" id="SignalP"/>
    </source>
</evidence>
<gene>
    <name evidence="2" type="ORF">NRB56_64230</name>
</gene>
<evidence type="ECO:0000313" key="2">
    <source>
        <dbReference type="EMBL" id="MQY30819.1"/>
    </source>
</evidence>
<dbReference type="Proteomes" id="UP000431401">
    <property type="component" value="Unassembled WGS sequence"/>
</dbReference>
<protein>
    <recommendedName>
        <fullName evidence="4">Bacterial Ig-like domain-containing protein</fullName>
    </recommendedName>
</protein>
<reference evidence="2 3" key="1">
    <citation type="submission" date="2019-10" db="EMBL/GenBank/DDBJ databases">
        <title>Nocardia macrotermitis sp. nov. and Nocardia aurantia sp. nov., isolated from the gut of fungus growing-termite Macrotermes natalensis.</title>
        <authorList>
            <person name="Benndorf R."/>
            <person name="Schwitalla J."/>
            <person name="Martin K."/>
            <person name="De Beer W."/>
            <person name="Kaster A.-K."/>
            <person name="Vollmers J."/>
            <person name="Poulsen M."/>
            <person name="Beemelmanns C."/>
        </authorList>
    </citation>
    <scope>NUCLEOTIDE SEQUENCE [LARGE SCALE GENOMIC DNA]</scope>
    <source>
        <strain evidence="2 3">RB56</strain>
    </source>
</reference>
<name>A0A7K0DYD9_9NOCA</name>
<dbReference type="OrthoDB" id="4564836at2"/>
<organism evidence="2 3">
    <name type="scientific">Nocardia aurantia</name>
    <dbReference type="NCBI Taxonomy" id="2585199"/>
    <lineage>
        <taxon>Bacteria</taxon>
        <taxon>Bacillati</taxon>
        <taxon>Actinomycetota</taxon>
        <taxon>Actinomycetes</taxon>
        <taxon>Mycobacteriales</taxon>
        <taxon>Nocardiaceae</taxon>
        <taxon>Nocardia</taxon>
    </lineage>
</organism>
<dbReference type="RefSeq" id="WP_153348078.1">
    <property type="nucleotide sequence ID" value="NZ_WEGI01000015.1"/>
</dbReference>
<keyword evidence="3" id="KW-1185">Reference proteome</keyword>
<feature type="chain" id="PRO_5029625645" description="Bacterial Ig-like domain-containing protein" evidence="1">
    <location>
        <begin position="40"/>
        <end position="147"/>
    </location>
</feature>
<evidence type="ECO:0000313" key="3">
    <source>
        <dbReference type="Proteomes" id="UP000431401"/>
    </source>
</evidence>
<accession>A0A7K0DYD9</accession>
<feature type="signal peptide" evidence="1">
    <location>
        <begin position="1"/>
        <end position="39"/>
    </location>
</feature>